<feature type="region of interest" description="Disordered" evidence="2">
    <location>
        <begin position="144"/>
        <end position="172"/>
    </location>
</feature>
<proteinExistence type="inferred from homology"/>
<name>A0A0K0EYN6_STRVS</name>
<evidence type="ECO:0000256" key="1">
    <source>
        <dbReference type="ARBA" id="ARBA00007218"/>
    </source>
</evidence>
<organism evidence="3 4">
    <name type="scientific">Strongyloides venezuelensis</name>
    <name type="common">Threadworm</name>
    <dbReference type="NCBI Taxonomy" id="75913"/>
    <lineage>
        <taxon>Eukaryota</taxon>
        <taxon>Metazoa</taxon>
        <taxon>Ecdysozoa</taxon>
        <taxon>Nematoda</taxon>
        <taxon>Chromadorea</taxon>
        <taxon>Rhabditida</taxon>
        <taxon>Tylenchina</taxon>
        <taxon>Panagrolaimomorpha</taxon>
        <taxon>Strongyloidoidea</taxon>
        <taxon>Strongyloididae</taxon>
        <taxon>Strongyloides</taxon>
    </lineage>
</organism>
<dbReference type="STRING" id="75913.A0A0K0EYN6"/>
<accession>A0A0K0EYN6</accession>
<dbReference type="PANTHER" id="PTHR31353:SF1">
    <property type="entry name" value="PROTEIN FAM98B"/>
    <property type="match status" value="1"/>
</dbReference>
<evidence type="ECO:0000313" key="4">
    <source>
        <dbReference type="WBParaSite" id="SVE_0164500.1"/>
    </source>
</evidence>
<dbReference type="PANTHER" id="PTHR31353">
    <property type="entry name" value="FAM98"/>
    <property type="match status" value="1"/>
</dbReference>
<sequence>METDSVAQHTYKLLCDIFDLESTTSIKDSFKLINHKLIQYQNDNIIKKPLIKEPLSEKEKQVLVNINNAMFEDYRTREALFKLRSQATLDSFRHSKAKHFKEENYDSLIREYEAKGLPTIEKLDIFDILSASEDLLQIDKISSSKNSKSNDIPTKKYVMEEKPKDRGGRMKI</sequence>
<keyword evidence="3" id="KW-1185">Reference proteome</keyword>
<protein>
    <submittedName>
        <fullName evidence="4">Uncharacterized protein</fullName>
    </submittedName>
</protein>
<comment type="similarity">
    <text evidence="1">Belongs to the FAM98 family.</text>
</comment>
<dbReference type="AlphaFoldDB" id="A0A0K0EYN6"/>
<dbReference type="InterPro" id="IPR018797">
    <property type="entry name" value="FAM98"/>
</dbReference>
<dbReference type="Proteomes" id="UP000035680">
    <property type="component" value="Unassembled WGS sequence"/>
</dbReference>
<dbReference type="Pfam" id="PF10239">
    <property type="entry name" value="DUF2465"/>
    <property type="match status" value="1"/>
</dbReference>
<evidence type="ECO:0000313" key="3">
    <source>
        <dbReference type="Proteomes" id="UP000035680"/>
    </source>
</evidence>
<evidence type="ECO:0000256" key="2">
    <source>
        <dbReference type="SAM" id="MobiDB-lite"/>
    </source>
</evidence>
<dbReference type="WBParaSite" id="SVE_0164500.1">
    <property type="protein sequence ID" value="SVE_0164500.1"/>
    <property type="gene ID" value="SVE_0164500"/>
</dbReference>
<feature type="compositionally biased region" description="Basic and acidic residues" evidence="2">
    <location>
        <begin position="153"/>
        <end position="172"/>
    </location>
</feature>
<dbReference type="GO" id="GO:0072669">
    <property type="term" value="C:tRNA-splicing ligase complex"/>
    <property type="evidence" value="ECO:0007669"/>
    <property type="project" value="TreeGrafter"/>
</dbReference>
<reference evidence="4" key="2">
    <citation type="submission" date="2015-08" db="UniProtKB">
        <authorList>
            <consortium name="WormBaseParasite"/>
        </authorList>
    </citation>
    <scope>IDENTIFICATION</scope>
</reference>
<reference evidence="3" key="1">
    <citation type="submission" date="2014-07" db="EMBL/GenBank/DDBJ databases">
        <authorList>
            <person name="Martin A.A"/>
            <person name="De Silva N."/>
        </authorList>
    </citation>
    <scope>NUCLEOTIDE SEQUENCE</scope>
</reference>